<dbReference type="EMBL" id="CM009302">
    <property type="protein sequence ID" value="PNT06135.1"/>
    <property type="molecule type" value="Genomic_DNA"/>
</dbReference>
<name>A0A2K1XZD6_POPTR</name>
<keyword evidence="4" id="KW-1185">Reference proteome</keyword>
<dbReference type="Pfam" id="PF03101">
    <property type="entry name" value="FAR1"/>
    <property type="match status" value="1"/>
</dbReference>
<dbReference type="PANTHER" id="PTHR46328:SF39">
    <property type="entry name" value="PROTEIN FAR1-RELATED SEQUENCE 5-LIKE"/>
    <property type="match status" value="1"/>
</dbReference>
<evidence type="ECO:0000256" key="1">
    <source>
        <dbReference type="SAM" id="MobiDB-lite"/>
    </source>
</evidence>
<reference evidence="3 4" key="1">
    <citation type="journal article" date="2006" name="Science">
        <title>The genome of black cottonwood, Populus trichocarpa (Torr. &amp; Gray).</title>
        <authorList>
            <person name="Tuskan G.A."/>
            <person name="Difazio S."/>
            <person name="Jansson S."/>
            <person name="Bohlmann J."/>
            <person name="Grigoriev I."/>
            <person name="Hellsten U."/>
            <person name="Putnam N."/>
            <person name="Ralph S."/>
            <person name="Rombauts S."/>
            <person name="Salamov A."/>
            <person name="Schein J."/>
            <person name="Sterck L."/>
            <person name="Aerts A."/>
            <person name="Bhalerao R.R."/>
            <person name="Bhalerao R.P."/>
            <person name="Blaudez D."/>
            <person name="Boerjan W."/>
            <person name="Brun A."/>
            <person name="Brunner A."/>
            <person name="Busov V."/>
            <person name="Campbell M."/>
            <person name="Carlson J."/>
            <person name="Chalot M."/>
            <person name="Chapman J."/>
            <person name="Chen G.L."/>
            <person name="Cooper D."/>
            <person name="Coutinho P.M."/>
            <person name="Couturier J."/>
            <person name="Covert S."/>
            <person name="Cronk Q."/>
            <person name="Cunningham R."/>
            <person name="Davis J."/>
            <person name="Degroeve S."/>
            <person name="Dejardin A."/>
            <person name="Depamphilis C."/>
            <person name="Detter J."/>
            <person name="Dirks B."/>
            <person name="Dubchak I."/>
            <person name="Duplessis S."/>
            <person name="Ehlting J."/>
            <person name="Ellis B."/>
            <person name="Gendler K."/>
            <person name="Goodstein D."/>
            <person name="Gribskov M."/>
            <person name="Grimwood J."/>
            <person name="Groover A."/>
            <person name="Gunter L."/>
            <person name="Hamberger B."/>
            <person name="Heinze B."/>
            <person name="Helariutta Y."/>
            <person name="Henrissat B."/>
            <person name="Holligan D."/>
            <person name="Holt R."/>
            <person name="Huang W."/>
            <person name="Islam-Faridi N."/>
            <person name="Jones S."/>
            <person name="Jones-Rhoades M."/>
            <person name="Jorgensen R."/>
            <person name="Joshi C."/>
            <person name="Kangasjarvi J."/>
            <person name="Karlsson J."/>
            <person name="Kelleher C."/>
            <person name="Kirkpatrick R."/>
            <person name="Kirst M."/>
            <person name="Kohler A."/>
            <person name="Kalluri U."/>
            <person name="Larimer F."/>
            <person name="Leebens-Mack J."/>
            <person name="Leple J.C."/>
            <person name="Locascio P."/>
            <person name="Lou Y."/>
            <person name="Lucas S."/>
            <person name="Martin F."/>
            <person name="Montanini B."/>
            <person name="Napoli C."/>
            <person name="Nelson D.R."/>
            <person name="Nelson C."/>
            <person name="Nieminen K."/>
            <person name="Nilsson O."/>
            <person name="Pereda V."/>
            <person name="Peter G."/>
            <person name="Philippe R."/>
            <person name="Pilate G."/>
            <person name="Poliakov A."/>
            <person name="Razumovskaya J."/>
            <person name="Richardson P."/>
            <person name="Rinaldi C."/>
            <person name="Ritland K."/>
            <person name="Rouze P."/>
            <person name="Ryaboy D."/>
            <person name="Schmutz J."/>
            <person name="Schrader J."/>
            <person name="Segerman B."/>
            <person name="Shin H."/>
            <person name="Siddiqui A."/>
            <person name="Sterky F."/>
            <person name="Terry A."/>
            <person name="Tsai C.J."/>
            <person name="Uberbacher E."/>
            <person name="Unneberg P."/>
            <person name="Vahala J."/>
            <person name="Wall K."/>
            <person name="Wessler S."/>
            <person name="Yang G."/>
            <person name="Yin T."/>
            <person name="Douglas C."/>
            <person name="Marra M."/>
            <person name="Sandberg G."/>
            <person name="Van de Peer Y."/>
            <person name="Rokhsar D."/>
        </authorList>
    </citation>
    <scope>NUCLEOTIDE SEQUENCE [LARGE SCALE GENOMIC DNA]</scope>
    <source>
        <strain evidence="4">cv. Nisqually</strain>
    </source>
</reference>
<evidence type="ECO:0000313" key="3">
    <source>
        <dbReference type="EMBL" id="PNT06135.1"/>
    </source>
</evidence>
<protein>
    <recommendedName>
        <fullName evidence="2">FAR1 domain-containing protein</fullName>
    </recommendedName>
</protein>
<accession>A0A2K1XZD6</accession>
<sequence length="148" mass="16491">MDRLLIGHEIGLNATPFLERQHLSTSNDGSGVEEEDEEEGKEKEEAGHSSLPNGTENPLTQSPYDGQVFRCLQALVPHLKSYAKAVGFQWRTRTSRKDKNKGGICTVSMVCSKEGANKSRGKKNKLRRPTSKEGANNFFLEKGWLVED</sequence>
<feature type="compositionally biased region" description="Polar residues" evidence="1">
    <location>
        <begin position="50"/>
        <end position="63"/>
    </location>
</feature>
<dbReference type="Proteomes" id="UP000006729">
    <property type="component" value="Chromosome 13"/>
</dbReference>
<feature type="domain" description="FAR1" evidence="2">
    <location>
        <begin position="80"/>
        <end position="135"/>
    </location>
</feature>
<organism evidence="3 4">
    <name type="scientific">Populus trichocarpa</name>
    <name type="common">Western balsam poplar</name>
    <name type="synonym">Populus balsamifera subsp. trichocarpa</name>
    <dbReference type="NCBI Taxonomy" id="3694"/>
    <lineage>
        <taxon>Eukaryota</taxon>
        <taxon>Viridiplantae</taxon>
        <taxon>Streptophyta</taxon>
        <taxon>Embryophyta</taxon>
        <taxon>Tracheophyta</taxon>
        <taxon>Spermatophyta</taxon>
        <taxon>Magnoliopsida</taxon>
        <taxon>eudicotyledons</taxon>
        <taxon>Gunneridae</taxon>
        <taxon>Pentapetalae</taxon>
        <taxon>rosids</taxon>
        <taxon>fabids</taxon>
        <taxon>Malpighiales</taxon>
        <taxon>Salicaceae</taxon>
        <taxon>Saliceae</taxon>
        <taxon>Populus</taxon>
    </lineage>
</organism>
<evidence type="ECO:0000259" key="2">
    <source>
        <dbReference type="Pfam" id="PF03101"/>
    </source>
</evidence>
<dbReference type="AlphaFoldDB" id="A0A2K1XZD6"/>
<proteinExistence type="predicted"/>
<dbReference type="InterPro" id="IPR004330">
    <property type="entry name" value="FAR1_DNA_bnd_dom"/>
</dbReference>
<feature type="region of interest" description="Disordered" evidence="1">
    <location>
        <begin position="16"/>
        <end position="63"/>
    </location>
</feature>
<dbReference type="PANTHER" id="PTHR46328">
    <property type="entry name" value="FAR-RED IMPAIRED RESPONSIVE (FAR1) FAMILY PROTEIN-RELATED"/>
    <property type="match status" value="1"/>
</dbReference>
<dbReference type="InParanoid" id="A0A2K1XZD6"/>
<evidence type="ECO:0000313" key="4">
    <source>
        <dbReference type="Proteomes" id="UP000006729"/>
    </source>
</evidence>
<gene>
    <name evidence="3" type="ORF">POPTR_013G014000</name>
</gene>